<keyword evidence="7" id="KW-1185">Reference proteome</keyword>
<feature type="active site" description="Proton acceptor" evidence="4">
    <location>
        <position position="235"/>
    </location>
</feature>
<dbReference type="GO" id="GO:0047499">
    <property type="term" value="F:calcium-independent phospholipase A2 activity"/>
    <property type="evidence" value="ECO:0007669"/>
    <property type="project" value="TreeGrafter"/>
</dbReference>
<dbReference type="GO" id="GO:0016020">
    <property type="term" value="C:membrane"/>
    <property type="evidence" value="ECO:0007669"/>
    <property type="project" value="TreeGrafter"/>
</dbReference>
<dbReference type="SUPFAM" id="SSF52540">
    <property type="entry name" value="P-loop containing nucleoside triphosphate hydrolases"/>
    <property type="match status" value="1"/>
</dbReference>
<dbReference type="Pfam" id="PF25000">
    <property type="entry name" value="DUF7779"/>
    <property type="match status" value="1"/>
</dbReference>
<evidence type="ECO:0000313" key="6">
    <source>
        <dbReference type="EMBL" id="KAK8130559.1"/>
    </source>
</evidence>
<feature type="domain" description="PNPLA" evidence="5">
    <location>
        <begin position="29"/>
        <end position="248"/>
    </location>
</feature>
<organism evidence="6 7">
    <name type="scientific">Apiospora kogelbergensis</name>
    <dbReference type="NCBI Taxonomy" id="1337665"/>
    <lineage>
        <taxon>Eukaryota</taxon>
        <taxon>Fungi</taxon>
        <taxon>Dikarya</taxon>
        <taxon>Ascomycota</taxon>
        <taxon>Pezizomycotina</taxon>
        <taxon>Sordariomycetes</taxon>
        <taxon>Xylariomycetidae</taxon>
        <taxon>Amphisphaeriales</taxon>
        <taxon>Apiosporaceae</taxon>
        <taxon>Apiospora</taxon>
    </lineage>
</organism>
<dbReference type="GO" id="GO:0019369">
    <property type="term" value="P:arachidonate metabolic process"/>
    <property type="evidence" value="ECO:0007669"/>
    <property type="project" value="TreeGrafter"/>
</dbReference>
<dbReference type="Gene3D" id="3.40.50.300">
    <property type="entry name" value="P-loop containing nucleotide triphosphate hydrolases"/>
    <property type="match status" value="1"/>
</dbReference>
<evidence type="ECO:0000256" key="3">
    <source>
        <dbReference type="ARBA" id="ARBA00023098"/>
    </source>
</evidence>
<dbReference type="GO" id="GO:0016042">
    <property type="term" value="P:lipid catabolic process"/>
    <property type="evidence" value="ECO:0007669"/>
    <property type="project" value="UniProtKB-UniRule"/>
</dbReference>
<comment type="caution">
    <text evidence="4">Lacks conserved residue(s) required for the propagation of feature annotation.</text>
</comment>
<dbReference type="GO" id="GO:0046486">
    <property type="term" value="P:glycerolipid metabolic process"/>
    <property type="evidence" value="ECO:0007669"/>
    <property type="project" value="UniProtKB-ARBA"/>
</dbReference>
<feature type="active site" description="Nucleophile" evidence="4">
    <location>
        <position position="75"/>
    </location>
</feature>
<proteinExistence type="predicted"/>
<dbReference type="Proteomes" id="UP001392437">
    <property type="component" value="Unassembled WGS sequence"/>
</dbReference>
<dbReference type="InterPro" id="IPR056681">
    <property type="entry name" value="DUF7779"/>
</dbReference>
<sequence length="832" mass="94088">WECYLIHRRYTKLISMASSNNPGPPLRVLSLDGGGIRGKSSLLILENIMERIRESKGLDLVPRPCEYFDLIGGTSTGGPTSIIAIMLGRLGMTVHECIEAYDHVGRAAFTPKRTLFPIAQPRGAFSATALEFAIKQVIRKHCTEPICATERRQGRETTRTCIHEDLKLRDATCTKTVVLAITKADIDSEATLLTTYDSSTSFKDCTIWEVARATSAATTFFKSIELGRDKIEFIDAGFGYNNPCEILITEAEKQFPDRRRLHVLSIGTGLGDVVSIRDSRVSILKALKSMASISTAVAHRLGTRYIDTGTYYRFNVERGLDDITLSDWQLTSRIAAHTHNYLRQNERAIRKFVDGIDAYAQNTSDDTQRALARVERIASIQAAEMTNNDKQELETYHRILKPGTRLSDLSTATQRRAIPYTIPFPSNPRFFGREKLLQQLHIILKLRDPTSGFASVQLHGLGGVGKTQTALEFVYRHHYSVDAVFWVLAENSSSLANCFSEIATSVLKLSGAQHDNPLKNRGLVLDWLQKTDFNWLVVFDNVDSSETLMPYWPVSDKGAVIVTTRKHNMARHLVDTAIAVETFSPEDGAKFLMSILDDENASESQRSHVMEVSNILGGHALALNQMAAFVLSRSMKIEKFLRLYLQRPDRFHTQRKDGYSAFGYTMGIDTVWDISFNALSGDSKTLLGICAFLSPDKILRSLFVAQDDQLPSNLLFCQDDLSLDDAIEPLLELGLAEKDTRDESLRLHRLVQSEYLFRSSTTDRQTSFECVSWLLKKEFSTVQARRLRYWPLFPKYLQHLLRLVENYQTWMSTPDALRPTFEFCDILMEFCW</sequence>
<accession>A0AAW0R9K6</accession>
<dbReference type="SUPFAM" id="SSF52151">
    <property type="entry name" value="FabD/lysophospholipase-like"/>
    <property type="match status" value="1"/>
</dbReference>
<name>A0AAW0R9K6_9PEZI</name>
<evidence type="ECO:0000256" key="2">
    <source>
        <dbReference type="ARBA" id="ARBA00022963"/>
    </source>
</evidence>
<feature type="short sequence motif" description="GXGXXG" evidence="4">
    <location>
        <begin position="33"/>
        <end position="38"/>
    </location>
</feature>
<keyword evidence="3 4" id="KW-0443">Lipid metabolism</keyword>
<gene>
    <name evidence="6" type="ORF">PG999_002939</name>
</gene>
<evidence type="ECO:0000256" key="1">
    <source>
        <dbReference type="ARBA" id="ARBA00022801"/>
    </source>
</evidence>
<dbReference type="InterPro" id="IPR002641">
    <property type="entry name" value="PNPLA_dom"/>
</dbReference>
<dbReference type="GO" id="GO:0016740">
    <property type="term" value="F:transferase activity"/>
    <property type="evidence" value="ECO:0007669"/>
    <property type="project" value="UniProtKB-KW"/>
</dbReference>
<protein>
    <submittedName>
        <fullName evidence="6">Acyl transferase/acyl hydrolase/lysophospholipase</fullName>
    </submittedName>
</protein>
<comment type="caution">
    <text evidence="6">The sequence shown here is derived from an EMBL/GenBank/DDBJ whole genome shotgun (WGS) entry which is preliminary data.</text>
</comment>
<dbReference type="PROSITE" id="PS51635">
    <property type="entry name" value="PNPLA"/>
    <property type="match status" value="1"/>
</dbReference>
<dbReference type="CDD" id="cd07216">
    <property type="entry name" value="Pat17_PNPLA8_PNPLA9_like3"/>
    <property type="match status" value="1"/>
</dbReference>
<dbReference type="AlphaFoldDB" id="A0AAW0R9K6"/>
<evidence type="ECO:0000256" key="4">
    <source>
        <dbReference type="PROSITE-ProRule" id="PRU01161"/>
    </source>
</evidence>
<keyword evidence="2 4" id="KW-0442">Lipid degradation</keyword>
<feature type="short sequence motif" description="GXSXG" evidence="4">
    <location>
        <begin position="73"/>
        <end position="77"/>
    </location>
</feature>
<dbReference type="GO" id="GO:0043531">
    <property type="term" value="F:ADP binding"/>
    <property type="evidence" value="ECO:0007669"/>
    <property type="project" value="InterPro"/>
</dbReference>
<dbReference type="InterPro" id="IPR016035">
    <property type="entry name" value="Acyl_Trfase/lysoPLipase"/>
</dbReference>
<keyword evidence="6" id="KW-0808">Transferase</keyword>
<dbReference type="EMBL" id="JAQQWP010000002">
    <property type="protein sequence ID" value="KAK8130559.1"/>
    <property type="molecule type" value="Genomic_DNA"/>
</dbReference>
<dbReference type="InterPro" id="IPR027417">
    <property type="entry name" value="P-loop_NTPase"/>
</dbReference>
<dbReference type="Pfam" id="PF01734">
    <property type="entry name" value="Patatin"/>
    <property type="match status" value="1"/>
</dbReference>
<feature type="non-terminal residue" evidence="6">
    <location>
        <position position="1"/>
    </location>
</feature>
<dbReference type="InterPro" id="IPR002182">
    <property type="entry name" value="NB-ARC"/>
</dbReference>
<dbReference type="Pfam" id="PF00931">
    <property type="entry name" value="NB-ARC"/>
    <property type="match status" value="1"/>
</dbReference>
<reference evidence="6 7" key="1">
    <citation type="submission" date="2023-01" db="EMBL/GenBank/DDBJ databases">
        <title>Analysis of 21 Apiospora genomes using comparative genomics revels a genus with tremendous synthesis potential of carbohydrate active enzymes and secondary metabolites.</title>
        <authorList>
            <person name="Sorensen T."/>
        </authorList>
    </citation>
    <scope>NUCLEOTIDE SEQUENCE [LARGE SCALE GENOMIC DNA]</scope>
    <source>
        <strain evidence="6 7">CBS 117206</strain>
    </source>
</reference>
<dbReference type="Gene3D" id="3.40.1090.10">
    <property type="entry name" value="Cytosolic phospholipase A2 catalytic domain"/>
    <property type="match status" value="1"/>
</dbReference>
<evidence type="ECO:0000313" key="7">
    <source>
        <dbReference type="Proteomes" id="UP001392437"/>
    </source>
</evidence>
<dbReference type="PANTHER" id="PTHR24185">
    <property type="entry name" value="CALCIUM-INDEPENDENT PHOSPHOLIPASE A2-GAMMA"/>
    <property type="match status" value="1"/>
</dbReference>
<keyword evidence="1 4" id="KW-0378">Hydrolase</keyword>
<evidence type="ECO:0000259" key="5">
    <source>
        <dbReference type="PROSITE" id="PS51635"/>
    </source>
</evidence>
<dbReference type="PANTHER" id="PTHR24185:SF1">
    <property type="entry name" value="CALCIUM-INDEPENDENT PHOSPHOLIPASE A2-GAMMA"/>
    <property type="match status" value="1"/>
</dbReference>